<dbReference type="Proteomes" id="UP001165044">
    <property type="component" value="Unassembled WGS sequence"/>
</dbReference>
<reference evidence="1" key="1">
    <citation type="journal article" date="2023" name="Antonie Van Leeuwenhoek">
        <title>Mesoterricola silvestris gen. nov., sp. nov., Mesoterricola sediminis sp. nov., Geothrix oryzae sp. nov., Geothrix edaphica sp. nov., Geothrix rubra sp. nov., and Geothrix limicola sp. nov., six novel members of Acidobacteriota isolated from soils.</title>
        <authorList>
            <person name="Itoh H."/>
            <person name="Sugisawa Y."/>
            <person name="Mise K."/>
            <person name="Xu Z."/>
            <person name="Kuniyasu M."/>
            <person name="Ushijima N."/>
            <person name="Kawano K."/>
            <person name="Kobayashi E."/>
            <person name="Shiratori Y."/>
            <person name="Masuda Y."/>
            <person name="Senoo K."/>
        </authorList>
    </citation>
    <scope>NUCLEOTIDE SEQUENCE</scope>
    <source>
        <strain evidence="1">Red802</strain>
    </source>
</reference>
<sequence>MERRALVGRLASGRLADLNRIEAIRLRKLGEGDPERLAEALVPGSLRRLLEGGPRALTRAKQALAYAEKWERRGTLPEALAPFPEAADLMPCLPRPAALHRPDGSALDRFGVRGPGAELMELPRPCLAVLGQAGGGIAGFCLALEDSGSAVLGAWMVDAWPEGSLDLRAGSARRSTPLGAWEGLELPSLRPGGVLLLPAPKLKALQELLPGAEVAVGGAFDTLVLRAGPEGIHPTVH</sequence>
<gene>
    <name evidence="1" type="ORF">GETHED_26290</name>
</gene>
<organism evidence="1 2">
    <name type="scientific">Geothrix edaphica</name>
    <dbReference type="NCBI Taxonomy" id="2927976"/>
    <lineage>
        <taxon>Bacteria</taxon>
        <taxon>Pseudomonadati</taxon>
        <taxon>Acidobacteriota</taxon>
        <taxon>Holophagae</taxon>
        <taxon>Holophagales</taxon>
        <taxon>Holophagaceae</taxon>
        <taxon>Geothrix</taxon>
    </lineage>
</organism>
<accession>A0ABQ5Q1I4</accession>
<evidence type="ECO:0000313" key="1">
    <source>
        <dbReference type="EMBL" id="GLH68265.1"/>
    </source>
</evidence>
<protein>
    <submittedName>
        <fullName evidence="1">Uncharacterized protein</fullName>
    </submittedName>
</protein>
<comment type="caution">
    <text evidence="1">The sequence shown here is derived from an EMBL/GenBank/DDBJ whole genome shotgun (WGS) entry which is preliminary data.</text>
</comment>
<dbReference type="EMBL" id="BSDC01000004">
    <property type="protein sequence ID" value="GLH68265.1"/>
    <property type="molecule type" value="Genomic_DNA"/>
</dbReference>
<dbReference type="RefSeq" id="WP_285610088.1">
    <property type="nucleotide sequence ID" value="NZ_BSDC01000004.1"/>
</dbReference>
<evidence type="ECO:0000313" key="2">
    <source>
        <dbReference type="Proteomes" id="UP001165044"/>
    </source>
</evidence>
<name>A0ABQ5Q1I4_9BACT</name>
<keyword evidence="2" id="KW-1185">Reference proteome</keyword>
<proteinExistence type="predicted"/>